<dbReference type="GO" id="GO:0005524">
    <property type="term" value="F:ATP binding"/>
    <property type="evidence" value="ECO:0007669"/>
    <property type="project" value="UniProtKB-KW"/>
</dbReference>
<keyword evidence="4" id="KW-0548">Nucleotidyltransferase</keyword>
<sequence>MRVAVQNKQILISLLKANGQKLRSYGVSSLSVFGSFISGKYNADSDVDLLVDFDPKQKSYDNFMDLSFFLEDLLGRKVEVVTPQSLSKYIGPHILKEAEHVAI</sequence>
<keyword evidence="3" id="KW-0808">Transferase</keyword>
<dbReference type="GO" id="GO:0046872">
    <property type="term" value="F:metal ion binding"/>
    <property type="evidence" value="ECO:0007669"/>
    <property type="project" value="UniProtKB-KW"/>
</dbReference>
<dbReference type="EMBL" id="FOGG01000014">
    <property type="protein sequence ID" value="SER70907.1"/>
    <property type="molecule type" value="Genomic_DNA"/>
</dbReference>
<keyword evidence="6" id="KW-0547">Nucleotide-binding</keyword>
<dbReference type="InterPro" id="IPR043519">
    <property type="entry name" value="NT_sf"/>
</dbReference>
<keyword evidence="7" id="KW-0067">ATP-binding</keyword>
<evidence type="ECO:0000256" key="8">
    <source>
        <dbReference type="ARBA" id="ARBA00022842"/>
    </source>
</evidence>
<dbReference type="GO" id="GO:0016779">
    <property type="term" value="F:nucleotidyltransferase activity"/>
    <property type="evidence" value="ECO:0007669"/>
    <property type="project" value="UniProtKB-KW"/>
</dbReference>
<dbReference type="PANTHER" id="PTHR33571:SF12">
    <property type="entry name" value="BSL3053 PROTEIN"/>
    <property type="match status" value="1"/>
</dbReference>
<organism evidence="11 12">
    <name type="scientific">Pedobacter rhizosphaerae</name>
    <dbReference type="NCBI Taxonomy" id="390241"/>
    <lineage>
        <taxon>Bacteria</taxon>
        <taxon>Pseudomonadati</taxon>
        <taxon>Bacteroidota</taxon>
        <taxon>Sphingobacteriia</taxon>
        <taxon>Sphingobacteriales</taxon>
        <taxon>Sphingobacteriaceae</taxon>
        <taxon>Pedobacter</taxon>
    </lineage>
</organism>
<dbReference type="OrthoDB" id="9809668at2"/>
<dbReference type="RefSeq" id="WP_090884889.1">
    <property type="nucleotide sequence ID" value="NZ_FOGG01000014.1"/>
</dbReference>
<comment type="similarity">
    <text evidence="9">Belongs to the MntA antitoxin family.</text>
</comment>
<feature type="domain" description="Polymerase nucleotidyl transferase" evidence="10">
    <location>
        <begin position="20"/>
        <end position="92"/>
    </location>
</feature>
<dbReference type="STRING" id="390241.SAMN04488023_11471"/>
<keyword evidence="12" id="KW-1185">Reference proteome</keyword>
<gene>
    <name evidence="11" type="ORF">SAMN04488023_11471</name>
</gene>
<dbReference type="Proteomes" id="UP000199572">
    <property type="component" value="Unassembled WGS sequence"/>
</dbReference>
<evidence type="ECO:0000313" key="12">
    <source>
        <dbReference type="Proteomes" id="UP000199572"/>
    </source>
</evidence>
<dbReference type="AlphaFoldDB" id="A0A1H9RE74"/>
<evidence type="ECO:0000256" key="1">
    <source>
        <dbReference type="ARBA" id="ARBA00001946"/>
    </source>
</evidence>
<keyword evidence="5" id="KW-0479">Metal-binding</keyword>
<dbReference type="Gene3D" id="3.30.460.10">
    <property type="entry name" value="Beta Polymerase, domain 2"/>
    <property type="match status" value="1"/>
</dbReference>
<evidence type="ECO:0000313" key="11">
    <source>
        <dbReference type="EMBL" id="SER70907.1"/>
    </source>
</evidence>
<evidence type="ECO:0000256" key="3">
    <source>
        <dbReference type="ARBA" id="ARBA00022679"/>
    </source>
</evidence>
<evidence type="ECO:0000256" key="7">
    <source>
        <dbReference type="ARBA" id="ARBA00022840"/>
    </source>
</evidence>
<protein>
    <recommendedName>
        <fullName evidence="10">Polymerase nucleotidyl transferase domain-containing protein</fullName>
    </recommendedName>
</protein>
<keyword evidence="2" id="KW-1277">Toxin-antitoxin system</keyword>
<proteinExistence type="inferred from homology"/>
<keyword evidence="8" id="KW-0460">Magnesium</keyword>
<dbReference type="InterPro" id="IPR052038">
    <property type="entry name" value="Type-VII_TA_antitoxin"/>
</dbReference>
<dbReference type="CDD" id="cd05403">
    <property type="entry name" value="NT_KNTase_like"/>
    <property type="match status" value="1"/>
</dbReference>
<dbReference type="PANTHER" id="PTHR33571">
    <property type="entry name" value="SSL8005 PROTEIN"/>
    <property type="match status" value="1"/>
</dbReference>
<name>A0A1H9RE74_9SPHI</name>
<evidence type="ECO:0000256" key="6">
    <source>
        <dbReference type="ARBA" id="ARBA00022741"/>
    </source>
</evidence>
<dbReference type="InterPro" id="IPR002934">
    <property type="entry name" value="Polymerase_NTP_transf_dom"/>
</dbReference>
<evidence type="ECO:0000256" key="5">
    <source>
        <dbReference type="ARBA" id="ARBA00022723"/>
    </source>
</evidence>
<reference evidence="11 12" key="1">
    <citation type="submission" date="2016-10" db="EMBL/GenBank/DDBJ databases">
        <authorList>
            <person name="de Groot N.N."/>
        </authorList>
    </citation>
    <scope>NUCLEOTIDE SEQUENCE [LARGE SCALE GENOMIC DNA]</scope>
    <source>
        <strain evidence="11 12">DSM 18610</strain>
    </source>
</reference>
<evidence type="ECO:0000256" key="2">
    <source>
        <dbReference type="ARBA" id="ARBA00022649"/>
    </source>
</evidence>
<dbReference type="Pfam" id="PF01909">
    <property type="entry name" value="NTP_transf_2"/>
    <property type="match status" value="1"/>
</dbReference>
<evidence type="ECO:0000256" key="4">
    <source>
        <dbReference type="ARBA" id="ARBA00022695"/>
    </source>
</evidence>
<accession>A0A1H9RE74</accession>
<evidence type="ECO:0000259" key="10">
    <source>
        <dbReference type="Pfam" id="PF01909"/>
    </source>
</evidence>
<dbReference type="SUPFAM" id="SSF81301">
    <property type="entry name" value="Nucleotidyltransferase"/>
    <property type="match status" value="1"/>
</dbReference>
<evidence type="ECO:0000256" key="9">
    <source>
        <dbReference type="ARBA" id="ARBA00038276"/>
    </source>
</evidence>
<comment type="cofactor">
    <cofactor evidence="1">
        <name>Mg(2+)</name>
        <dbReference type="ChEBI" id="CHEBI:18420"/>
    </cofactor>
</comment>